<dbReference type="InterPro" id="IPR008964">
    <property type="entry name" value="Invasin/intimin_cell_adhesion"/>
</dbReference>
<evidence type="ECO:0000256" key="2">
    <source>
        <dbReference type="SAM" id="MobiDB-lite"/>
    </source>
</evidence>
<dbReference type="PANTHER" id="PTHR12411">
    <property type="entry name" value="CYSTEINE PROTEASE FAMILY C1-RELATED"/>
    <property type="match status" value="1"/>
</dbReference>
<dbReference type="AlphaFoldDB" id="A0A4U8Q4K0"/>
<evidence type="ECO:0000259" key="4">
    <source>
        <dbReference type="PROSITE" id="PS50853"/>
    </source>
</evidence>
<feature type="signal peptide" evidence="3">
    <location>
        <begin position="1"/>
        <end position="22"/>
    </location>
</feature>
<evidence type="ECO:0000256" key="1">
    <source>
        <dbReference type="ARBA" id="ARBA00008455"/>
    </source>
</evidence>
<dbReference type="Gene3D" id="2.60.40.1080">
    <property type="match status" value="1"/>
</dbReference>
<dbReference type="InterPro" id="IPR003961">
    <property type="entry name" value="FN3_dom"/>
</dbReference>
<keyword evidence="3" id="KW-0732">Signal</keyword>
<keyword evidence="5" id="KW-0645">Protease</keyword>
<evidence type="ECO:0000313" key="6">
    <source>
        <dbReference type="Proteomes" id="UP000306509"/>
    </source>
</evidence>
<feature type="region of interest" description="Disordered" evidence="2">
    <location>
        <begin position="35"/>
        <end position="168"/>
    </location>
</feature>
<feature type="domain" description="Fibronectin type-III" evidence="4">
    <location>
        <begin position="752"/>
        <end position="843"/>
    </location>
</feature>
<dbReference type="Pfam" id="PF00112">
    <property type="entry name" value="Peptidase_C1"/>
    <property type="match status" value="1"/>
</dbReference>
<dbReference type="SUPFAM" id="SSF49265">
    <property type="entry name" value="Fibronectin type III"/>
    <property type="match status" value="1"/>
</dbReference>
<dbReference type="InterPro" id="IPR013128">
    <property type="entry name" value="Peptidase_C1A"/>
</dbReference>
<evidence type="ECO:0000313" key="5">
    <source>
        <dbReference type="EMBL" id="TLC98912.1"/>
    </source>
</evidence>
<dbReference type="SUPFAM" id="SSF54001">
    <property type="entry name" value="Cysteine proteinases"/>
    <property type="match status" value="1"/>
</dbReference>
<dbReference type="PROSITE" id="PS50853">
    <property type="entry name" value="FN3"/>
    <property type="match status" value="2"/>
</dbReference>
<sequence precursor="true">MKKSKLAISLILSISLSTMAPADTVLAAGTPESVNIQKQKASASQIAENESETLANNNKDKISNNTTDKKNNLENNSGAEMNSETEVTNTSDESDISEENITTTEAPSMSTETPETDLPTSAETSAQTEPQTITEPQSDTISEPQSNKSGSLKKKSNRAGKKESETEKIPDLDYVLGRPMTQEELDQQHSMAPQLITLPSFGMPALNANGGTAPRARASFPSYYSSRDLGFVTGVRDQRPWDTCWAFSSLACGETSLLKKGLATSSLDLSERHLAYFFYNTANDPLKLTLNDRNLPISPNLNYLETGGNNLFTIFTLAKWVGAADESVAPYSNDPFKFPGGLNSDLAYSDKAHLQNAYIIPSASMDDMKSLILSQGAIAANLYIDPNNYFNYYNPNTASYCYVAKGAVNSQNHTVEIVGWDDNYKRTNFLSGKQPSRNGAWLAKNSWGSNWGDKGYFWISYEDAFISSGDGDATGVAFDFGLVDNYDHNYQYDGSSGNSYNMYSGTTSVSNVYTAMGNAKGADELLEAVSFAHYTPGVNYSIQIYKNLKDASNPTSGTKMLSKPQKGVSQYAGYQTISLDKPVTLSKGETFAIVIQLTPPGDSPLYIFMDRTYTNGSWVRFISTSNKNQSFIQKDSDKTWQDAHSMAGSKGDTVRIKAFTSDLKTVSPKNLSLKASKTSTYVGREISIDAAFSPKKSTVSSVTWKSSNSKVVKITSSGGKKATAAAVGYGSAKITATTSNGLSKSITIKVTRPNFEKVTARGYKSINLSWYKVYGAKGYAIYRSTSKNGTYKKIATIKNPGTTTYIDKGLTTGRTYYYQLRSYKVSGGKKVYSTRSYISSCKPAPQAPKLNELTLSGSSKAKVTWKSVSGASGYQVYRSNAKNGEYKRVRTTTGKTSTTYYNNLIDNGTYYYKVRAYRVVKGKKVYGAYSEVKSITK</sequence>
<gene>
    <name evidence="5" type="ORF">DSM106044_04242</name>
</gene>
<dbReference type="InterPro" id="IPR040528">
    <property type="entry name" value="Lectin-like"/>
</dbReference>
<accession>A0A4U8Q4K0</accession>
<dbReference type="SMART" id="SM00645">
    <property type="entry name" value="Pept_C1"/>
    <property type="match status" value="1"/>
</dbReference>
<reference evidence="5 6" key="1">
    <citation type="journal article" date="2019" name="Anaerobe">
        <title>Detection of Robinsoniella peoriensis in multiple bone samples of a trauma patient.</title>
        <authorList>
            <person name="Schrottner P."/>
            <person name="Hartwich K."/>
            <person name="Bunk B."/>
            <person name="Schober I."/>
            <person name="Helbig S."/>
            <person name="Rudolph W.W."/>
            <person name="Gunzer F."/>
        </authorList>
    </citation>
    <scope>NUCLEOTIDE SEQUENCE [LARGE SCALE GENOMIC DNA]</scope>
    <source>
        <strain evidence="5 6">DSM 106044</strain>
    </source>
</reference>
<dbReference type="Gene3D" id="3.90.70.10">
    <property type="entry name" value="Cysteine proteinases"/>
    <property type="match status" value="1"/>
</dbReference>
<feature type="compositionally biased region" description="Polar residues" evidence="2">
    <location>
        <begin position="35"/>
        <end position="57"/>
    </location>
</feature>
<keyword evidence="6" id="KW-1185">Reference proteome</keyword>
<feature type="compositionally biased region" description="Polar residues" evidence="2">
    <location>
        <begin position="99"/>
        <end position="145"/>
    </location>
</feature>
<dbReference type="InterPro" id="IPR003343">
    <property type="entry name" value="Big_2"/>
</dbReference>
<evidence type="ECO:0000256" key="3">
    <source>
        <dbReference type="SAM" id="SignalP"/>
    </source>
</evidence>
<dbReference type="Pfam" id="PF18560">
    <property type="entry name" value="Lectin_like"/>
    <property type="match status" value="1"/>
</dbReference>
<dbReference type="SMART" id="SM00635">
    <property type="entry name" value="BID_2"/>
    <property type="match status" value="1"/>
</dbReference>
<protein>
    <submittedName>
        <fullName evidence="5">Papain family cysteine protease</fullName>
    </submittedName>
</protein>
<dbReference type="RefSeq" id="WP_138003607.1">
    <property type="nucleotide sequence ID" value="NZ_QGQD01000079.1"/>
</dbReference>
<name>A0A4U8Q4K0_9FIRM</name>
<dbReference type="EMBL" id="QGQD01000079">
    <property type="protein sequence ID" value="TLC98912.1"/>
    <property type="molecule type" value="Genomic_DNA"/>
</dbReference>
<dbReference type="GO" id="GO:0008234">
    <property type="term" value="F:cysteine-type peptidase activity"/>
    <property type="evidence" value="ECO:0007669"/>
    <property type="project" value="InterPro"/>
</dbReference>
<dbReference type="GO" id="GO:0006508">
    <property type="term" value="P:proteolysis"/>
    <property type="evidence" value="ECO:0007669"/>
    <property type="project" value="UniProtKB-KW"/>
</dbReference>
<dbReference type="CDD" id="cd00063">
    <property type="entry name" value="FN3"/>
    <property type="match status" value="2"/>
</dbReference>
<dbReference type="STRING" id="180332.GCA_000797495_02687"/>
<dbReference type="Proteomes" id="UP000306509">
    <property type="component" value="Unassembled WGS sequence"/>
</dbReference>
<feature type="domain" description="Fibronectin type-III" evidence="4">
    <location>
        <begin position="844"/>
        <end position="937"/>
    </location>
</feature>
<proteinExistence type="inferred from homology"/>
<dbReference type="SUPFAM" id="SSF49373">
    <property type="entry name" value="Invasin/intimin cell-adhesion fragments"/>
    <property type="match status" value="1"/>
</dbReference>
<comment type="caution">
    <text evidence="5">The sequence shown here is derived from an EMBL/GenBank/DDBJ whole genome shotgun (WGS) entry which is preliminary data.</text>
</comment>
<dbReference type="InterPro" id="IPR036116">
    <property type="entry name" value="FN3_sf"/>
</dbReference>
<feature type="compositionally biased region" description="Polar residues" evidence="2">
    <location>
        <begin position="73"/>
        <end position="91"/>
    </location>
</feature>
<organism evidence="5 6">
    <name type="scientific">Robinsoniella peoriensis</name>
    <dbReference type="NCBI Taxonomy" id="180332"/>
    <lineage>
        <taxon>Bacteria</taxon>
        <taxon>Bacillati</taxon>
        <taxon>Bacillota</taxon>
        <taxon>Clostridia</taxon>
        <taxon>Lachnospirales</taxon>
        <taxon>Lachnospiraceae</taxon>
        <taxon>Robinsoniella</taxon>
    </lineage>
</organism>
<dbReference type="InterPro" id="IPR000668">
    <property type="entry name" value="Peptidase_C1A_C"/>
</dbReference>
<feature type="compositionally biased region" description="Basic and acidic residues" evidence="2">
    <location>
        <begin position="58"/>
        <end position="72"/>
    </location>
</feature>
<dbReference type="InterPro" id="IPR038765">
    <property type="entry name" value="Papain-like_cys_pep_sf"/>
</dbReference>
<dbReference type="InterPro" id="IPR013783">
    <property type="entry name" value="Ig-like_fold"/>
</dbReference>
<comment type="similarity">
    <text evidence="1">Belongs to the peptidase C1 family.</text>
</comment>
<dbReference type="SMART" id="SM00060">
    <property type="entry name" value="FN3"/>
    <property type="match status" value="2"/>
</dbReference>
<feature type="chain" id="PRO_5039356071" evidence="3">
    <location>
        <begin position="23"/>
        <end position="937"/>
    </location>
</feature>
<dbReference type="CDD" id="cd02619">
    <property type="entry name" value="Peptidase_C1"/>
    <property type="match status" value="1"/>
</dbReference>
<keyword evidence="5" id="KW-0378">Hydrolase</keyword>
<dbReference type="Gene3D" id="2.60.40.10">
    <property type="entry name" value="Immunoglobulins"/>
    <property type="match status" value="2"/>
</dbReference>